<reference evidence="5" key="2">
    <citation type="journal article" date="2018" name="Nat. Commun.">
        <title>Extreme sensitivity to ultraviolet light in the fungal pathogen causing white-nose syndrome of bats.</title>
        <authorList>
            <person name="Palmer J.M."/>
            <person name="Drees K.P."/>
            <person name="Foster J.T."/>
            <person name="Lindner D.L."/>
        </authorList>
    </citation>
    <scope>NUCLEOTIDE SEQUENCE [LARGE SCALE GENOMIC DNA]</scope>
    <source>
        <strain evidence="5">UAMH 10579</strain>
    </source>
</reference>
<dbReference type="GO" id="GO:0019441">
    <property type="term" value="P:L-tryptophan catabolic process to kynurenine"/>
    <property type="evidence" value="ECO:0007669"/>
    <property type="project" value="UniProtKB-UniRule"/>
</dbReference>
<dbReference type="RefSeq" id="XP_018131724.2">
    <property type="nucleotide sequence ID" value="XM_018273420.2"/>
</dbReference>
<comment type="pathway">
    <text evidence="3">Amino-acid degradation; L-tryptophan degradation via kynurenine pathway; L-kynurenine from L-tryptophan: step 2/2.</text>
</comment>
<dbReference type="STRING" id="342668.A0A1B8GQ87"/>
<protein>
    <recommendedName>
        <fullName evidence="3">Kynurenine formamidase</fullName>
        <shortName evidence="3">KFA</shortName>
        <shortName evidence="3">KFase</shortName>
        <ecNumber evidence="3">3.5.1.9</ecNumber>
    </recommendedName>
    <alternativeName>
        <fullName evidence="3">Arylformamidase</fullName>
    </alternativeName>
    <alternativeName>
        <fullName evidence="3">N-formylkynurenine formamidase</fullName>
        <shortName evidence="3">FKF</shortName>
    </alternativeName>
</protein>
<dbReference type="ESTHER" id="9pezi-a0a1b8gq87">
    <property type="family name" value="Kynurenine-formamidase"/>
</dbReference>
<comment type="catalytic activity">
    <reaction evidence="3">
        <text>N-formyl-L-kynurenine + H2O = L-kynurenine + formate + H(+)</text>
        <dbReference type="Rhea" id="RHEA:13009"/>
        <dbReference type="ChEBI" id="CHEBI:15377"/>
        <dbReference type="ChEBI" id="CHEBI:15378"/>
        <dbReference type="ChEBI" id="CHEBI:15740"/>
        <dbReference type="ChEBI" id="CHEBI:57959"/>
        <dbReference type="ChEBI" id="CHEBI:58629"/>
        <dbReference type="EC" id="3.5.1.9"/>
    </reaction>
</comment>
<keyword evidence="2 3" id="KW-0823">Tryptophan catabolism</keyword>
<evidence type="ECO:0000313" key="5">
    <source>
        <dbReference type="Proteomes" id="UP000091956"/>
    </source>
</evidence>
<gene>
    <name evidence="4" type="ORF">VE01_03941</name>
</gene>
<name>A0A1B8GQ87_9PEZI</name>
<dbReference type="Gene3D" id="3.40.50.1820">
    <property type="entry name" value="alpha/beta hydrolase"/>
    <property type="match status" value="1"/>
</dbReference>
<sequence>MMAVEMPLKHVRHSYREGEEVTALSTLDVWLPGTNQDGSSPEGIWMVFIHGGAWRDPLIDSTSFKLTIDILSQNAPQSQPPSPIAGYASINYRLSPYPSHPTSPSTAGDSSRAARHPEHLDDVTAALLLLEEKYRIAGRYLLVGHSCGATLAFQLPETMEGGEKLPLPLGMLGSEGIYDIPSLVERNKHPFYREFVVAAFGDKEETWSAASPSIASPGVKLWEKTGVLIISHSDDDEYVEKEQSTDMLEHIKATKKDGQGQAVYLPADGKHDEIHEKGVEMARIVGTGLEMVWVVGWGASWEDVRGERM</sequence>
<dbReference type="InterPro" id="IPR029058">
    <property type="entry name" value="AB_hydrolase_fold"/>
</dbReference>
<comment type="subunit">
    <text evidence="3">Homodimer.</text>
</comment>
<proteinExistence type="inferred from homology"/>
<dbReference type="EMBL" id="KV460219">
    <property type="protein sequence ID" value="OBT97991.2"/>
    <property type="molecule type" value="Genomic_DNA"/>
</dbReference>
<dbReference type="HAMAP" id="MF_03014">
    <property type="entry name" value="KFase"/>
    <property type="match status" value="1"/>
</dbReference>
<evidence type="ECO:0000256" key="3">
    <source>
        <dbReference type="HAMAP-Rule" id="MF_03014"/>
    </source>
</evidence>
<dbReference type="PANTHER" id="PTHR48081:SF33">
    <property type="entry name" value="KYNURENINE FORMAMIDASE"/>
    <property type="match status" value="1"/>
</dbReference>
<evidence type="ECO:0000256" key="2">
    <source>
        <dbReference type="ARBA" id="ARBA00023079"/>
    </source>
</evidence>
<dbReference type="AlphaFoldDB" id="A0A1B8GQ87"/>
<dbReference type="PANTHER" id="PTHR48081">
    <property type="entry name" value="AB HYDROLASE SUPERFAMILY PROTEIN C4A8.06C"/>
    <property type="match status" value="1"/>
</dbReference>
<dbReference type="GO" id="GO:0004061">
    <property type="term" value="F:arylformamidase activity"/>
    <property type="evidence" value="ECO:0007669"/>
    <property type="project" value="UniProtKB-UniRule"/>
</dbReference>
<dbReference type="InterPro" id="IPR050300">
    <property type="entry name" value="GDXG_lipolytic_enzyme"/>
</dbReference>
<dbReference type="UniPathway" id="UPA00333">
    <property type="reaction ID" value="UER00454"/>
</dbReference>
<dbReference type="SUPFAM" id="SSF53474">
    <property type="entry name" value="alpha/beta-Hydrolases"/>
    <property type="match status" value="1"/>
</dbReference>
<dbReference type="EC" id="3.5.1.9" evidence="3"/>
<reference evidence="4 5" key="1">
    <citation type="submission" date="2016-03" db="EMBL/GenBank/DDBJ databases">
        <title>Comparative genomics of Pseudogymnoascus destructans, the fungus causing white-nose syndrome of bats.</title>
        <authorList>
            <person name="Palmer J.M."/>
            <person name="Drees K.P."/>
            <person name="Foster J.T."/>
            <person name="Lindner D.L."/>
        </authorList>
    </citation>
    <scope>NUCLEOTIDE SEQUENCE [LARGE SCALE GENOMIC DNA]</scope>
    <source>
        <strain evidence="4 5">UAMH 10579</strain>
    </source>
</reference>
<feature type="active site" description="Nucleophile" evidence="3">
    <location>
        <position position="146"/>
    </location>
</feature>
<dbReference type="GO" id="GO:0034354">
    <property type="term" value="P:'de novo' NAD+ biosynthetic process from L-tryptophan"/>
    <property type="evidence" value="ECO:0007669"/>
    <property type="project" value="UniProtKB-UniRule"/>
</dbReference>
<comment type="domain">
    <text evidence="3">The main chain amide nitrogen atoms of the second glycine and its adjacent residue in the HGGXW motif define the oxyanion hole, and stabilize the oxyanion that forms during the nucleophilic attack by the catalytic serine during substrate cleavage.</text>
</comment>
<feature type="active site" evidence="3">
    <location>
        <position position="236"/>
    </location>
</feature>
<comment type="function">
    <text evidence="3">Catalyzes the hydrolysis of N-formyl-L-kynurenine to L-kynurenine, the second step in the kynurenine pathway of tryptophan degradation. Kynurenine may be further oxidized to nicotinic acid, NAD(H) and NADP(H). Required for elimination of toxic metabolites.</text>
</comment>
<evidence type="ECO:0000313" key="4">
    <source>
        <dbReference type="EMBL" id="OBT97991.2"/>
    </source>
</evidence>
<dbReference type="GeneID" id="28837327"/>
<organism evidence="4 5">
    <name type="scientific">Pseudogymnoascus verrucosus</name>
    <dbReference type="NCBI Taxonomy" id="342668"/>
    <lineage>
        <taxon>Eukaryota</taxon>
        <taxon>Fungi</taxon>
        <taxon>Dikarya</taxon>
        <taxon>Ascomycota</taxon>
        <taxon>Pezizomycotina</taxon>
        <taxon>Leotiomycetes</taxon>
        <taxon>Thelebolales</taxon>
        <taxon>Thelebolaceae</taxon>
        <taxon>Pseudogymnoascus</taxon>
    </lineage>
</organism>
<dbReference type="Proteomes" id="UP000091956">
    <property type="component" value="Unassembled WGS sequence"/>
</dbReference>
<feature type="short sequence motif" description="HGGXW" evidence="3">
    <location>
        <begin position="50"/>
        <end position="54"/>
    </location>
</feature>
<keyword evidence="5" id="KW-1185">Reference proteome</keyword>
<accession>A0A1B8GQ87</accession>
<dbReference type="InterPro" id="IPR027519">
    <property type="entry name" value="KFase_ver/fungi-typ"/>
</dbReference>
<keyword evidence="1 3" id="KW-0378">Hydrolase</keyword>
<feature type="active site" evidence="3">
    <location>
        <position position="271"/>
    </location>
</feature>
<evidence type="ECO:0000256" key="1">
    <source>
        <dbReference type="ARBA" id="ARBA00022801"/>
    </source>
</evidence>
<comment type="similarity">
    <text evidence="3">Belongs to the kynurenine formamidase family.</text>
</comment>